<dbReference type="PROSITE" id="PS50068">
    <property type="entry name" value="LDLRA_2"/>
    <property type="match status" value="1"/>
</dbReference>
<name>A0A7I8WE62_9ANNE</name>
<evidence type="ECO:0000256" key="8">
    <source>
        <dbReference type="ARBA" id="ARBA00023180"/>
    </source>
</evidence>
<keyword evidence="3" id="KW-0677">Repeat</keyword>
<dbReference type="InterPro" id="IPR036055">
    <property type="entry name" value="LDL_receptor-like_sf"/>
</dbReference>
<dbReference type="PANTHER" id="PTHR22722">
    <property type="entry name" value="LOW-DENSITY LIPOPROTEIN RECEPTOR-RELATED PROTEIN 2-RELATED"/>
    <property type="match status" value="1"/>
</dbReference>
<dbReference type="GO" id="GO:0006898">
    <property type="term" value="P:receptor-mediated endocytosis"/>
    <property type="evidence" value="ECO:0007669"/>
    <property type="project" value="TreeGrafter"/>
</dbReference>
<evidence type="ECO:0000313" key="11">
    <source>
        <dbReference type="Proteomes" id="UP000549394"/>
    </source>
</evidence>
<dbReference type="SUPFAM" id="SSF57424">
    <property type="entry name" value="LDL receptor-like module"/>
    <property type="match status" value="1"/>
</dbReference>
<keyword evidence="4" id="KW-1133">Transmembrane helix</keyword>
<dbReference type="CDD" id="cd00112">
    <property type="entry name" value="LDLa"/>
    <property type="match status" value="1"/>
</dbReference>
<dbReference type="OrthoDB" id="19606at2759"/>
<keyword evidence="2" id="KW-0812">Transmembrane</keyword>
<dbReference type="InterPro" id="IPR002172">
    <property type="entry name" value="LDrepeatLR_classA_rpt"/>
</dbReference>
<keyword evidence="8" id="KW-0325">Glycoprotein</keyword>
<dbReference type="Proteomes" id="UP000549394">
    <property type="component" value="Unassembled WGS sequence"/>
</dbReference>
<dbReference type="EMBL" id="CAJFCJ010000047">
    <property type="protein sequence ID" value="CAD5126425.1"/>
    <property type="molecule type" value="Genomic_DNA"/>
</dbReference>
<evidence type="ECO:0000256" key="9">
    <source>
        <dbReference type="PROSITE-ProRule" id="PRU00124"/>
    </source>
</evidence>
<dbReference type="SMART" id="SM00192">
    <property type="entry name" value="LDLa"/>
    <property type="match status" value="2"/>
</dbReference>
<evidence type="ECO:0000256" key="3">
    <source>
        <dbReference type="ARBA" id="ARBA00022737"/>
    </source>
</evidence>
<proteinExistence type="predicted"/>
<keyword evidence="7" id="KW-0675">Receptor</keyword>
<keyword evidence="6 9" id="KW-1015">Disulfide bond</keyword>
<evidence type="ECO:0000256" key="1">
    <source>
        <dbReference type="ARBA" id="ARBA00004167"/>
    </source>
</evidence>
<dbReference type="GO" id="GO:0043235">
    <property type="term" value="C:receptor complex"/>
    <property type="evidence" value="ECO:0007669"/>
    <property type="project" value="TreeGrafter"/>
</dbReference>
<dbReference type="AlphaFoldDB" id="A0A7I8WE62"/>
<gene>
    <name evidence="10" type="ORF">DGYR_LOCUS13668</name>
</gene>
<dbReference type="GO" id="GO:0016324">
    <property type="term" value="C:apical plasma membrane"/>
    <property type="evidence" value="ECO:0007669"/>
    <property type="project" value="TreeGrafter"/>
</dbReference>
<comment type="caution">
    <text evidence="10">The sequence shown here is derived from an EMBL/GenBank/DDBJ whole genome shotgun (WGS) entry which is preliminary data.</text>
</comment>
<organism evidence="10 11">
    <name type="scientific">Dimorphilus gyrociliatus</name>
    <dbReference type="NCBI Taxonomy" id="2664684"/>
    <lineage>
        <taxon>Eukaryota</taxon>
        <taxon>Metazoa</taxon>
        <taxon>Spiralia</taxon>
        <taxon>Lophotrochozoa</taxon>
        <taxon>Annelida</taxon>
        <taxon>Polychaeta</taxon>
        <taxon>Polychaeta incertae sedis</taxon>
        <taxon>Dinophilidae</taxon>
        <taxon>Dimorphilus</taxon>
    </lineage>
</organism>
<keyword evidence="11" id="KW-1185">Reference proteome</keyword>
<feature type="disulfide bond" evidence="9">
    <location>
        <begin position="59"/>
        <end position="74"/>
    </location>
</feature>
<protein>
    <submittedName>
        <fullName evidence="10">DgyrCDS14559</fullName>
    </submittedName>
</protein>
<evidence type="ECO:0000256" key="6">
    <source>
        <dbReference type="ARBA" id="ARBA00023157"/>
    </source>
</evidence>
<keyword evidence="5" id="KW-0472">Membrane</keyword>
<dbReference type="PANTHER" id="PTHR22722:SF14">
    <property type="entry name" value="MEGALIN, ISOFORM A"/>
    <property type="match status" value="1"/>
</dbReference>
<dbReference type="PRINTS" id="PR00261">
    <property type="entry name" value="LDLRECEPTOR"/>
</dbReference>
<dbReference type="InterPro" id="IPR051221">
    <property type="entry name" value="LDLR-related"/>
</dbReference>
<sequence>MLANTEKLSQISPKTRQHIFACNSGEFISILYKCDDFQTCKERHFTCNNKQCLDRKDQCDMNMDCLDGSDETSCYKITIHIPDLPVKRCKNRFVKKSQICDFKPDCIDMSDENLDYCQNYNEKWAKSHCHSLYSSENVSLMTSQYYREFEKYLFEIRTDTGNI</sequence>
<evidence type="ECO:0000256" key="4">
    <source>
        <dbReference type="ARBA" id="ARBA00022989"/>
    </source>
</evidence>
<feature type="disulfide bond" evidence="9">
    <location>
        <begin position="40"/>
        <end position="52"/>
    </location>
</feature>
<dbReference type="GO" id="GO:0042562">
    <property type="term" value="F:hormone binding"/>
    <property type="evidence" value="ECO:0007669"/>
    <property type="project" value="TreeGrafter"/>
</dbReference>
<evidence type="ECO:0000313" key="10">
    <source>
        <dbReference type="EMBL" id="CAD5126425.1"/>
    </source>
</evidence>
<reference evidence="10 11" key="1">
    <citation type="submission" date="2020-08" db="EMBL/GenBank/DDBJ databases">
        <authorList>
            <person name="Hejnol A."/>
        </authorList>
    </citation>
    <scope>NUCLEOTIDE SEQUENCE [LARGE SCALE GENOMIC DNA]</scope>
</reference>
<accession>A0A7I8WE62</accession>
<evidence type="ECO:0000256" key="2">
    <source>
        <dbReference type="ARBA" id="ARBA00022692"/>
    </source>
</evidence>
<evidence type="ECO:0000256" key="5">
    <source>
        <dbReference type="ARBA" id="ARBA00023136"/>
    </source>
</evidence>
<dbReference type="Gene3D" id="4.10.400.10">
    <property type="entry name" value="Low-density Lipoprotein Receptor"/>
    <property type="match status" value="1"/>
</dbReference>
<feature type="disulfide bond" evidence="9">
    <location>
        <begin position="47"/>
        <end position="65"/>
    </location>
</feature>
<comment type="subcellular location">
    <subcellularLocation>
        <location evidence="1">Membrane</location>
        <topology evidence="1">Single-pass membrane protein</topology>
    </subcellularLocation>
</comment>
<dbReference type="Pfam" id="PF00057">
    <property type="entry name" value="Ldl_recept_a"/>
    <property type="match status" value="1"/>
</dbReference>
<dbReference type="PROSITE" id="PS01209">
    <property type="entry name" value="LDLRA_1"/>
    <property type="match status" value="1"/>
</dbReference>
<dbReference type="InterPro" id="IPR023415">
    <property type="entry name" value="LDLR_class-A_CS"/>
</dbReference>
<evidence type="ECO:0000256" key="7">
    <source>
        <dbReference type="ARBA" id="ARBA00023170"/>
    </source>
</evidence>